<dbReference type="InterPro" id="IPR053376">
    <property type="entry name" value="Serine_acetyltransferase"/>
</dbReference>
<keyword evidence="7" id="KW-0028">Amino-acid biosynthesis</keyword>
<dbReference type="InterPro" id="IPR001451">
    <property type="entry name" value="Hexapep"/>
</dbReference>
<comment type="similarity">
    <text evidence="3">Belongs to the transferase hexapeptide repeat family.</text>
</comment>
<protein>
    <recommendedName>
        <fullName evidence="5">Serine acetyltransferase</fullName>
        <ecNumber evidence="4">2.3.1.30</ecNumber>
    </recommendedName>
</protein>
<dbReference type="PANTHER" id="PTHR42811">
    <property type="entry name" value="SERINE ACETYLTRANSFERASE"/>
    <property type="match status" value="1"/>
</dbReference>
<evidence type="ECO:0000256" key="12">
    <source>
        <dbReference type="ARBA" id="ARBA00049486"/>
    </source>
</evidence>
<comment type="pathway">
    <text evidence="2">Amino-acid biosynthesis; L-cysteine biosynthesis; L-cysteine from L-serine: step 1/2.</text>
</comment>
<dbReference type="NCBIfam" id="TIGR01172">
    <property type="entry name" value="cysE"/>
    <property type="match status" value="1"/>
</dbReference>
<dbReference type="EC" id="2.3.1.30" evidence="4"/>
<keyword evidence="10" id="KW-0198">Cysteine biosynthesis</keyword>
<evidence type="ECO:0000256" key="2">
    <source>
        <dbReference type="ARBA" id="ARBA00004876"/>
    </source>
</evidence>
<keyword evidence="6" id="KW-0963">Cytoplasm</keyword>
<dbReference type="InterPro" id="IPR042122">
    <property type="entry name" value="Ser_AcTrfase_N_sf"/>
</dbReference>
<evidence type="ECO:0000256" key="1">
    <source>
        <dbReference type="ARBA" id="ARBA00004496"/>
    </source>
</evidence>
<dbReference type="GO" id="GO:0005737">
    <property type="term" value="C:cytoplasm"/>
    <property type="evidence" value="ECO:0007669"/>
    <property type="project" value="UniProtKB-SubCell"/>
</dbReference>
<evidence type="ECO:0000256" key="11">
    <source>
        <dbReference type="ARBA" id="ARBA00023315"/>
    </source>
</evidence>
<dbReference type="FunFam" id="1.10.3130.10:FF:000003">
    <property type="entry name" value="Serine acetyltransferase"/>
    <property type="match status" value="1"/>
</dbReference>
<evidence type="ECO:0000256" key="7">
    <source>
        <dbReference type="ARBA" id="ARBA00022605"/>
    </source>
</evidence>
<dbReference type="NCBIfam" id="NF041874">
    <property type="entry name" value="EPS_EpsC"/>
    <property type="match status" value="1"/>
</dbReference>
<comment type="caution">
    <text evidence="13">The sequence shown here is derived from an EMBL/GenBank/DDBJ whole genome shotgun (WGS) entry which is preliminary data.</text>
</comment>
<evidence type="ECO:0000256" key="4">
    <source>
        <dbReference type="ARBA" id="ARBA00013266"/>
    </source>
</evidence>
<evidence type="ECO:0000313" key="13">
    <source>
        <dbReference type="EMBL" id="MPN20861.1"/>
    </source>
</evidence>
<dbReference type="Pfam" id="PF00132">
    <property type="entry name" value="Hexapep"/>
    <property type="match status" value="1"/>
</dbReference>
<reference evidence="13" key="1">
    <citation type="submission" date="2019-08" db="EMBL/GenBank/DDBJ databases">
        <authorList>
            <person name="Kucharzyk K."/>
            <person name="Murdoch R.W."/>
            <person name="Higgins S."/>
            <person name="Loffler F."/>
        </authorList>
    </citation>
    <scope>NUCLEOTIDE SEQUENCE</scope>
</reference>
<dbReference type="InterPro" id="IPR045304">
    <property type="entry name" value="LbH_SAT"/>
</dbReference>
<dbReference type="SUPFAM" id="SSF51161">
    <property type="entry name" value="Trimeric LpxA-like enzymes"/>
    <property type="match status" value="1"/>
</dbReference>
<evidence type="ECO:0000256" key="10">
    <source>
        <dbReference type="ARBA" id="ARBA00023192"/>
    </source>
</evidence>
<evidence type="ECO:0000256" key="6">
    <source>
        <dbReference type="ARBA" id="ARBA00022490"/>
    </source>
</evidence>
<organism evidence="13">
    <name type="scientific">bioreactor metagenome</name>
    <dbReference type="NCBI Taxonomy" id="1076179"/>
    <lineage>
        <taxon>unclassified sequences</taxon>
        <taxon>metagenomes</taxon>
        <taxon>ecological metagenomes</taxon>
    </lineage>
</organism>
<keyword evidence="9" id="KW-0677">Repeat</keyword>
<dbReference type="AlphaFoldDB" id="A0A645G208"/>
<sequence length="217" mass="24041">MFKRLSETLGAYQKRDPAARSKLEVFLLYPGVHALIFHRVSHWMYRHRLFFLARFNSQIARHLTGIEIHPGAVIGRRFVIDHGMGIVIGETAEIGDDVLLYHGVTLGGTGKDQGKRHPTIGNNVMIACGAKVLGPFKVGDNSRIASNAVVLQEIPPDSTAVGVPARVVRMAGEKVDFADQVDQIHVTDPVEKEMEAVQSRLDWVEGLLENLMKEKKA</sequence>
<evidence type="ECO:0000256" key="8">
    <source>
        <dbReference type="ARBA" id="ARBA00022679"/>
    </source>
</evidence>
<comment type="catalytic activity">
    <reaction evidence="12">
        <text>L-serine + acetyl-CoA = O-acetyl-L-serine + CoA</text>
        <dbReference type="Rhea" id="RHEA:24560"/>
        <dbReference type="ChEBI" id="CHEBI:33384"/>
        <dbReference type="ChEBI" id="CHEBI:57287"/>
        <dbReference type="ChEBI" id="CHEBI:57288"/>
        <dbReference type="ChEBI" id="CHEBI:58340"/>
        <dbReference type="EC" id="2.3.1.30"/>
    </reaction>
</comment>
<dbReference type="CDD" id="cd03354">
    <property type="entry name" value="LbH_SAT"/>
    <property type="match status" value="1"/>
</dbReference>
<name>A0A645G208_9ZZZZ</name>
<keyword evidence="11 13" id="KW-0012">Acyltransferase</keyword>
<proteinExistence type="inferred from homology"/>
<evidence type="ECO:0000256" key="3">
    <source>
        <dbReference type="ARBA" id="ARBA00007274"/>
    </source>
</evidence>
<dbReference type="Gene3D" id="1.10.3130.10">
    <property type="entry name" value="serine acetyltransferase, domain 1"/>
    <property type="match status" value="1"/>
</dbReference>
<keyword evidence="8 13" id="KW-0808">Transferase</keyword>
<dbReference type="PIRSF" id="PIRSF000441">
    <property type="entry name" value="CysE"/>
    <property type="match status" value="1"/>
</dbReference>
<gene>
    <name evidence="13" type="primary">cysE_28</name>
    <name evidence="13" type="ORF">SDC9_168240</name>
</gene>
<dbReference type="InterPro" id="IPR011004">
    <property type="entry name" value="Trimer_LpxA-like_sf"/>
</dbReference>
<dbReference type="GO" id="GO:0006535">
    <property type="term" value="P:cysteine biosynthetic process from serine"/>
    <property type="evidence" value="ECO:0007669"/>
    <property type="project" value="InterPro"/>
</dbReference>
<evidence type="ECO:0000256" key="5">
    <source>
        <dbReference type="ARBA" id="ARBA00018522"/>
    </source>
</evidence>
<dbReference type="FunFam" id="2.160.10.10:FF:000007">
    <property type="entry name" value="Serine acetyltransferase"/>
    <property type="match status" value="1"/>
</dbReference>
<dbReference type="Gene3D" id="2.160.10.10">
    <property type="entry name" value="Hexapeptide repeat proteins"/>
    <property type="match status" value="1"/>
</dbReference>
<accession>A0A645G208</accession>
<dbReference type="GO" id="GO:0009001">
    <property type="term" value="F:serine O-acetyltransferase activity"/>
    <property type="evidence" value="ECO:0007669"/>
    <property type="project" value="UniProtKB-EC"/>
</dbReference>
<evidence type="ECO:0000256" key="9">
    <source>
        <dbReference type="ARBA" id="ARBA00022737"/>
    </source>
</evidence>
<comment type="subcellular location">
    <subcellularLocation>
        <location evidence="1">Cytoplasm</location>
    </subcellularLocation>
</comment>
<dbReference type="EMBL" id="VSSQ01068721">
    <property type="protein sequence ID" value="MPN20861.1"/>
    <property type="molecule type" value="Genomic_DNA"/>
</dbReference>
<dbReference type="InterPro" id="IPR005881">
    <property type="entry name" value="Ser_O-AcTrfase"/>
</dbReference>